<dbReference type="PANTHER" id="PTHR16130">
    <property type="entry name" value="LYSOSOMAL COBALAMIN TRANSPORTER-RELATED"/>
    <property type="match status" value="1"/>
</dbReference>
<keyword evidence="10" id="KW-0170">Cobalt</keyword>
<dbReference type="GO" id="GO:0031419">
    <property type="term" value="F:cobalamin binding"/>
    <property type="evidence" value="ECO:0007669"/>
    <property type="project" value="UniProtKB-KW"/>
</dbReference>
<comment type="caution">
    <text evidence="14">The sequence shown here is derived from an EMBL/GenBank/DDBJ whole genome shotgun (WGS) entry which is preliminary data.</text>
</comment>
<keyword evidence="4" id="KW-0813">Transport</keyword>
<evidence type="ECO:0000256" key="5">
    <source>
        <dbReference type="ARBA" id="ARBA00022628"/>
    </source>
</evidence>
<name>A0A9P6PXD5_9FUNG</name>
<keyword evidence="8 13" id="KW-0472">Membrane</keyword>
<proteinExistence type="inferred from homology"/>
<organism evidence="14 15">
    <name type="scientific">Actinomortierella ambigua</name>
    <dbReference type="NCBI Taxonomy" id="1343610"/>
    <lineage>
        <taxon>Eukaryota</taxon>
        <taxon>Fungi</taxon>
        <taxon>Fungi incertae sedis</taxon>
        <taxon>Mucoromycota</taxon>
        <taxon>Mortierellomycotina</taxon>
        <taxon>Mortierellomycetes</taxon>
        <taxon>Mortierellales</taxon>
        <taxon>Mortierellaceae</taxon>
        <taxon>Actinomortierella</taxon>
    </lineage>
</organism>
<gene>
    <name evidence="14" type="ORF">DFQ27_006064</name>
</gene>
<feature type="transmembrane region" description="Helical" evidence="13">
    <location>
        <begin position="97"/>
        <end position="120"/>
    </location>
</feature>
<keyword evidence="7 13" id="KW-1133">Transmembrane helix</keyword>
<dbReference type="Proteomes" id="UP000807716">
    <property type="component" value="Unassembled WGS sequence"/>
</dbReference>
<evidence type="ECO:0000256" key="4">
    <source>
        <dbReference type="ARBA" id="ARBA00022448"/>
    </source>
</evidence>
<comment type="function">
    <text evidence="11">Probable lysosomal cobalamin transporter. Required to export cobalamin from lysosomes allowing its conversion to cofactors.</text>
</comment>
<accession>A0A9P6PXD5</accession>
<keyword evidence="9" id="KW-0458">Lysosome</keyword>
<evidence type="ECO:0000256" key="11">
    <source>
        <dbReference type="ARBA" id="ARBA00025515"/>
    </source>
</evidence>
<dbReference type="InterPro" id="IPR050854">
    <property type="entry name" value="LMBD1_LysCbl_Transport"/>
</dbReference>
<keyword evidence="6 13" id="KW-0812">Transmembrane</keyword>
<evidence type="ECO:0000256" key="6">
    <source>
        <dbReference type="ARBA" id="ARBA00022692"/>
    </source>
</evidence>
<evidence type="ECO:0000313" key="15">
    <source>
        <dbReference type="Proteomes" id="UP000807716"/>
    </source>
</evidence>
<comment type="subcellular location">
    <subcellularLocation>
        <location evidence="1">Lysosome membrane</location>
        <topology evidence="1">Multi-pass membrane protein</topology>
    </subcellularLocation>
</comment>
<dbReference type="AlphaFoldDB" id="A0A9P6PXD5"/>
<feature type="region of interest" description="Disordered" evidence="12">
    <location>
        <begin position="631"/>
        <end position="729"/>
    </location>
</feature>
<dbReference type="PANTHER" id="PTHR16130:SF2">
    <property type="entry name" value="LYSOSOMAL COBALAMIN TRANSPORT ESCORT PROTEIN LMBD1"/>
    <property type="match status" value="1"/>
</dbReference>
<evidence type="ECO:0000256" key="9">
    <source>
        <dbReference type="ARBA" id="ARBA00023228"/>
    </source>
</evidence>
<feature type="transmembrane region" description="Helical" evidence="13">
    <location>
        <begin position="6"/>
        <end position="34"/>
    </location>
</feature>
<feature type="transmembrane region" description="Helical" evidence="13">
    <location>
        <begin position="41"/>
        <end position="63"/>
    </location>
</feature>
<dbReference type="Pfam" id="PF04791">
    <property type="entry name" value="LMBR1"/>
    <property type="match status" value="1"/>
</dbReference>
<evidence type="ECO:0000256" key="12">
    <source>
        <dbReference type="SAM" id="MobiDB-lite"/>
    </source>
</evidence>
<feature type="transmembrane region" description="Helical" evidence="13">
    <location>
        <begin position="417"/>
        <end position="436"/>
    </location>
</feature>
<feature type="region of interest" description="Disordered" evidence="12">
    <location>
        <begin position="243"/>
        <end position="271"/>
    </location>
</feature>
<sequence>MLEGMFHIIGAWGTFGIMVTILLAVSVFFTYYYADPRDRELFAMSVTILALTVCLSTIALFPVDIFLVSKIMDPSSGLRQPWATDDAIDRMQLAIKIVYAVAYSLIASFCFFWIPLAYFYFEELDETQTVRQRFVAALKYTFFFIAVALMLLLVGLFLKPTEHDDTDFDWIKRLLESLEGTGALFFVVGVVALCGMGVLVFYTAPGLSLLPIYLLAGMKSIPIKVHETHDQLARNREQQNTILNRYPPLSGGPNNNANQKNRSRYQHMSERDRKTLEELQREELVLENRSRMVQGVRDSWLNRCRFLIRPFQVILGISATILTVLLILSISVTVLGKLAGDVCGAPCGYVLSHPEIFNPLNILFLKLSPFFPVDYILMVVIILYLFWATTKGVISIGIRFLWVHLYKFKHANTQPQGLLAATMLLLLSLAALGYTLTMSVAPEYAMFGSQKYCNHTVVDQPRNCADYPQLIIPCHIGAPTDLCTPTVTSTLLLKMLIATPVLGVTFFYLQSLFVIVFVLALLFNLIQGFRHGFGVDPIDEDDTLNWEDASDDILERQGLLSPLASTGARTGTAAALGGPSSTSSGSGLGLGLGTGTGEIAMGEDGRRRAHRRGLIVPGGAQYGAISSSSASSLGSLAGTGTTGGQRVPSARTPYGSSANVLASSASPRTASPQFLARKTSGGVGGRATAAAAPGGGGGGGSGGGSGFSGGARRDSATSGPHIASSISPR</sequence>
<keyword evidence="15" id="KW-1185">Reference proteome</keyword>
<evidence type="ECO:0000256" key="1">
    <source>
        <dbReference type="ARBA" id="ARBA00004155"/>
    </source>
</evidence>
<evidence type="ECO:0000256" key="7">
    <source>
        <dbReference type="ARBA" id="ARBA00022989"/>
    </source>
</evidence>
<evidence type="ECO:0000256" key="3">
    <source>
        <dbReference type="ARBA" id="ARBA00017088"/>
    </source>
</evidence>
<feature type="transmembrane region" description="Helical" evidence="13">
    <location>
        <begin position="313"/>
        <end position="332"/>
    </location>
</feature>
<evidence type="ECO:0000256" key="2">
    <source>
        <dbReference type="ARBA" id="ARBA00009901"/>
    </source>
</evidence>
<dbReference type="InterPro" id="IPR006876">
    <property type="entry name" value="LMBR1-like_membr_prot"/>
</dbReference>
<feature type="transmembrane region" description="Helical" evidence="13">
    <location>
        <begin position="140"/>
        <end position="158"/>
    </location>
</feature>
<dbReference type="EMBL" id="JAAAJB010000441">
    <property type="protein sequence ID" value="KAG0255792.1"/>
    <property type="molecule type" value="Genomic_DNA"/>
</dbReference>
<comment type="similarity">
    <text evidence="2">Belongs to the LIMR family. LMBRD1 subfamily.</text>
</comment>
<evidence type="ECO:0000256" key="10">
    <source>
        <dbReference type="ARBA" id="ARBA00023285"/>
    </source>
</evidence>
<protein>
    <recommendedName>
        <fullName evidence="3">Probable lysosomal cobalamin transporter</fullName>
    </recommendedName>
</protein>
<feature type="compositionally biased region" description="Polar residues" evidence="12">
    <location>
        <begin position="654"/>
        <end position="672"/>
    </location>
</feature>
<evidence type="ECO:0000256" key="8">
    <source>
        <dbReference type="ARBA" id="ARBA00023136"/>
    </source>
</evidence>
<dbReference type="OrthoDB" id="73273at2759"/>
<feature type="compositionally biased region" description="Gly residues" evidence="12">
    <location>
        <begin position="693"/>
        <end position="709"/>
    </location>
</feature>
<keyword evidence="5" id="KW-0846">Cobalamin</keyword>
<evidence type="ECO:0000256" key="13">
    <source>
        <dbReference type="SAM" id="Phobius"/>
    </source>
</evidence>
<dbReference type="GO" id="GO:0005774">
    <property type="term" value="C:vacuolar membrane"/>
    <property type="evidence" value="ECO:0007669"/>
    <property type="project" value="TreeGrafter"/>
</dbReference>
<evidence type="ECO:0000313" key="14">
    <source>
        <dbReference type="EMBL" id="KAG0255792.1"/>
    </source>
</evidence>
<dbReference type="GO" id="GO:0072665">
    <property type="term" value="P:protein localization to vacuole"/>
    <property type="evidence" value="ECO:0007669"/>
    <property type="project" value="TreeGrafter"/>
</dbReference>
<feature type="transmembrane region" description="Helical" evidence="13">
    <location>
        <begin position="375"/>
        <end position="405"/>
    </location>
</feature>
<feature type="transmembrane region" description="Helical" evidence="13">
    <location>
        <begin position="183"/>
        <end position="216"/>
    </location>
</feature>
<reference evidence="14" key="1">
    <citation type="journal article" date="2020" name="Fungal Divers.">
        <title>Resolving the Mortierellaceae phylogeny through synthesis of multi-gene phylogenetics and phylogenomics.</title>
        <authorList>
            <person name="Vandepol N."/>
            <person name="Liber J."/>
            <person name="Desiro A."/>
            <person name="Na H."/>
            <person name="Kennedy M."/>
            <person name="Barry K."/>
            <person name="Grigoriev I.V."/>
            <person name="Miller A.N."/>
            <person name="O'Donnell K."/>
            <person name="Stajich J.E."/>
            <person name="Bonito G."/>
        </authorList>
    </citation>
    <scope>NUCLEOTIDE SEQUENCE</scope>
    <source>
        <strain evidence="14">BC1065</strain>
    </source>
</reference>
<feature type="transmembrane region" description="Helical" evidence="13">
    <location>
        <begin position="501"/>
        <end position="523"/>
    </location>
</feature>